<dbReference type="STRING" id="316274.Haur_1570"/>
<dbReference type="InterPro" id="IPR036702">
    <property type="entry name" value="ComB-like_sf"/>
</dbReference>
<dbReference type="PANTHER" id="PTHR37311:SF1">
    <property type="entry name" value="2-PHOSPHOSULFOLACTATE PHOSPHATASE-RELATED"/>
    <property type="match status" value="1"/>
</dbReference>
<dbReference type="AlphaFoldDB" id="A9B4P8"/>
<dbReference type="GO" id="GO:0050532">
    <property type="term" value="F:2-phosphosulfolactate phosphatase activity"/>
    <property type="evidence" value="ECO:0007669"/>
    <property type="project" value="UniProtKB-EC"/>
</dbReference>
<dbReference type="GO" id="GO:0050545">
    <property type="term" value="F:sulfopyruvate decarboxylase activity"/>
    <property type="evidence" value="ECO:0007669"/>
    <property type="project" value="TreeGrafter"/>
</dbReference>
<dbReference type="EC" id="3.1.3.71" evidence="3"/>
<dbReference type="FunCoup" id="A9B4P8">
    <property type="interactions" value="98"/>
</dbReference>
<keyword evidence="9" id="KW-1185">Reference proteome</keyword>
<evidence type="ECO:0000313" key="9">
    <source>
        <dbReference type="Proteomes" id="UP000000787"/>
    </source>
</evidence>
<gene>
    <name evidence="8" type="ordered locus">Haur_1570</name>
</gene>
<comment type="cofactor">
    <cofactor evidence="1">
        <name>Mg(2+)</name>
        <dbReference type="ChEBI" id="CHEBI:18420"/>
    </cofactor>
</comment>
<evidence type="ECO:0000256" key="7">
    <source>
        <dbReference type="ARBA" id="ARBA00033711"/>
    </source>
</evidence>
<proteinExistence type="inferred from homology"/>
<dbReference type="BioCyc" id="HAUR316274:GHYA-1594-MONOMER"/>
<dbReference type="InParanoid" id="A9B4P8"/>
<dbReference type="Proteomes" id="UP000000787">
    <property type="component" value="Chromosome"/>
</dbReference>
<dbReference type="HOGENOM" id="CLU_070028_0_0_0"/>
<dbReference type="eggNOG" id="COG2045">
    <property type="taxonomic scope" value="Bacteria"/>
</dbReference>
<evidence type="ECO:0000256" key="1">
    <source>
        <dbReference type="ARBA" id="ARBA00001946"/>
    </source>
</evidence>
<sequence>MVVIDFDPSSAQRYVNQGFNIVTVDVLRASSTITVGLARGAAEIIPCVTVDEAFALKQRHDAILVGERNAVIVAGFDYTNSPYDLEQTDLTGRIMVITTSTGTRLIAESMGAAHILIGTTINARAVANKMAQLGNQWAIIGAGTRGEFRPEDKVGCAVIAQYFLQVTGETTDSATQAFIDEFGSNSYEHISQSPSTIKLLSLGRACDVDFVLNHPDAFEIVPQVILKQAADAAYLSIVQA</sequence>
<dbReference type="InterPro" id="IPR005238">
    <property type="entry name" value="ComB-like"/>
</dbReference>
<organism evidence="8 9">
    <name type="scientific">Herpetosiphon aurantiacus (strain ATCC 23779 / DSM 785 / 114-95)</name>
    <dbReference type="NCBI Taxonomy" id="316274"/>
    <lineage>
        <taxon>Bacteria</taxon>
        <taxon>Bacillati</taxon>
        <taxon>Chloroflexota</taxon>
        <taxon>Chloroflexia</taxon>
        <taxon>Herpetosiphonales</taxon>
        <taxon>Herpetosiphonaceae</taxon>
        <taxon>Herpetosiphon</taxon>
    </lineage>
</organism>
<dbReference type="GO" id="GO:0000287">
    <property type="term" value="F:magnesium ion binding"/>
    <property type="evidence" value="ECO:0007669"/>
    <property type="project" value="InterPro"/>
</dbReference>
<comment type="similarity">
    <text evidence="2">Belongs to the ComB family.</text>
</comment>
<dbReference type="PANTHER" id="PTHR37311">
    <property type="entry name" value="2-PHOSPHOSULFOLACTATE PHOSPHATASE-RELATED"/>
    <property type="match status" value="1"/>
</dbReference>
<dbReference type="SUPFAM" id="SSF142823">
    <property type="entry name" value="ComB-like"/>
    <property type="match status" value="1"/>
</dbReference>
<keyword evidence="5 8" id="KW-0378">Hydrolase</keyword>
<evidence type="ECO:0000256" key="3">
    <source>
        <dbReference type="ARBA" id="ARBA00012953"/>
    </source>
</evidence>
<reference evidence="8 9" key="1">
    <citation type="journal article" date="2011" name="Stand. Genomic Sci.">
        <title>Complete genome sequence of the filamentous gliding predatory bacterium Herpetosiphon aurantiacus type strain (114-95(T)).</title>
        <authorList>
            <person name="Kiss H."/>
            <person name="Nett M."/>
            <person name="Domin N."/>
            <person name="Martin K."/>
            <person name="Maresca J.A."/>
            <person name="Copeland A."/>
            <person name="Lapidus A."/>
            <person name="Lucas S."/>
            <person name="Berry K.W."/>
            <person name="Glavina Del Rio T."/>
            <person name="Dalin E."/>
            <person name="Tice H."/>
            <person name="Pitluck S."/>
            <person name="Richardson P."/>
            <person name="Bruce D."/>
            <person name="Goodwin L."/>
            <person name="Han C."/>
            <person name="Detter J.C."/>
            <person name="Schmutz J."/>
            <person name="Brettin T."/>
            <person name="Land M."/>
            <person name="Hauser L."/>
            <person name="Kyrpides N.C."/>
            <person name="Ivanova N."/>
            <person name="Goker M."/>
            <person name="Woyke T."/>
            <person name="Klenk H.P."/>
            <person name="Bryant D.A."/>
        </authorList>
    </citation>
    <scope>NUCLEOTIDE SEQUENCE [LARGE SCALE GENOMIC DNA]</scope>
    <source>
        <strain evidence="9">ATCC 23779 / DSM 785 / 114-95</strain>
    </source>
</reference>
<name>A9B4P8_HERA2</name>
<evidence type="ECO:0000256" key="4">
    <source>
        <dbReference type="ARBA" id="ARBA00021948"/>
    </source>
</evidence>
<accession>A9B4P8</accession>
<evidence type="ECO:0000256" key="2">
    <source>
        <dbReference type="ARBA" id="ARBA00009997"/>
    </source>
</evidence>
<keyword evidence="6" id="KW-0460">Magnesium</keyword>
<evidence type="ECO:0000256" key="6">
    <source>
        <dbReference type="ARBA" id="ARBA00022842"/>
    </source>
</evidence>
<evidence type="ECO:0000256" key="5">
    <source>
        <dbReference type="ARBA" id="ARBA00022801"/>
    </source>
</evidence>
<protein>
    <recommendedName>
        <fullName evidence="4">Probable 2-phosphosulfolactate phosphatase</fullName>
        <ecNumber evidence="3">3.1.3.71</ecNumber>
    </recommendedName>
</protein>
<evidence type="ECO:0000313" key="8">
    <source>
        <dbReference type="EMBL" id="ABX04213.1"/>
    </source>
</evidence>
<comment type="catalytic activity">
    <reaction evidence="7">
        <text>(2R)-O-phospho-3-sulfolactate + H2O = (2R)-3-sulfolactate + phosphate</text>
        <dbReference type="Rhea" id="RHEA:23416"/>
        <dbReference type="ChEBI" id="CHEBI:15377"/>
        <dbReference type="ChEBI" id="CHEBI:15597"/>
        <dbReference type="ChEBI" id="CHEBI:43474"/>
        <dbReference type="ChEBI" id="CHEBI:58738"/>
        <dbReference type="EC" id="3.1.3.71"/>
    </reaction>
</comment>
<dbReference type="EMBL" id="CP000875">
    <property type="protein sequence ID" value="ABX04213.1"/>
    <property type="molecule type" value="Genomic_DNA"/>
</dbReference>
<dbReference type="Gene3D" id="3.90.1560.10">
    <property type="entry name" value="ComB-like"/>
    <property type="match status" value="1"/>
</dbReference>
<dbReference type="KEGG" id="hau:Haur_1570"/>
<dbReference type="Pfam" id="PF04029">
    <property type="entry name" value="2-ph_phosp"/>
    <property type="match status" value="1"/>
</dbReference>